<sequence length="266" mass="30478">MMISFKFSQSAFCENPQVSTFSQARRTPRIVCGLRNGPRKPLWRKHVLSTEAIQAVQSLKLAQDCSKLEHVFNTKVCRLLKDDLLDTLAELQRQNELDLALQVFNFVRKEVWYAPDLSLFNQMIRILGKNKMIDMAERLFADLRNEGLEPDTRTFTEMIGAYFKVEQVNKAMDAYELMKASGCNPDKLTFTILIRNLEKAAEAKVNCSSVKIAQIFKVACSTWSFIHTTAQASYTYTIGSLIYITILLAASRPYRTRTRRELIQGL</sequence>
<feature type="repeat" description="PPR" evidence="2">
    <location>
        <begin position="116"/>
        <end position="150"/>
    </location>
</feature>
<dbReference type="Gene3D" id="1.25.40.10">
    <property type="entry name" value="Tetratricopeptide repeat domain"/>
    <property type="match status" value="1"/>
</dbReference>
<gene>
    <name evidence="4" type="ORF">F511_25343</name>
</gene>
<dbReference type="PANTHER" id="PTHR47594">
    <property type="entry name" value="PPR CONTAINING PLANT-LIKE PROTEIN"/>
    <property type="match status" value="1"/>
</dbReference>
<feature type="transmembrane region" description="Helical" evidence="3">
    <location>
        <begin position="233"/>
        <end position="250"/>
    </location>
</feature>
<dbReference type="PANTHER" id="PTHR47594:SF5">
    <property type="entry name" value="PENTACOTRIPEPTIDE-REPEAT REGION OF PRORP DOMAIN-CONTAINING PROTEIN"/>
    <property type="match status" value="1"/>
</dbReference>
<dbReference type="InterPro" id="IPR044190">
    <property type="entry name" value="THA8-like"/>
</dbReference>
<dbReference type="GO" id="GO:0000373">
    <property type="term" value="P:Group II intron splicing"/>
    <property type="evidence" value="ECO:0007669"/>
    <property type="project" value="InterPro"/>
</dbReference>
<accession>A0A2Z7ABT8</accession>
<protein>
    <submittedName>
        <fullName evidence="4">Pentatricopeptide repeat-containing protein-like</fullName>
    </submittedName>
</protein>
<dbReference type="InterPro" id="IPR011990">
    <property type="entry name" value="TPR-like_helical_dom_sf"/>
</dbReference>
<evidence type="ECO:0000256" key="1">
    <source>
        <dbReference type="ARBA" id="ARBA00022737"/>
    </source>
</evidence>
<dbReference type="Proteomes" id="UP000250235">
    <property type="component" value="Unassembled WGS sequence"/>
</dbReference>
<dbReference type="NCBIfam" id="TIGR00756">
    <property type="entry name" value="PPR"/>
    <property type="match status" value="2"/>
</dbReference>
<evidence type="ECO:0000313" key="4">
    <source>
        <dbReference type="EMBL" id="KZV18497.1"/>
    </source>
</evidence>
<keyword evidence="3" id="KW-0472">Membrane</keyword>
<dbReference type="EMBL" id="KV017450">
    <property type="protein sequence ID" value="KZV18497.1"/>
    <property type="molecule type" value="Genomic_DNA"/>
</dbReference>
<dbReference type="Pfam" id="PF13041">
    <property type="entry name" value="PPR_2"/>
    <property type="match status" value="1"/>
</dbReference>
<keyword evidence="1" id="KW-0677">Repeat</keyword>
<organism evidence="4 5">
    <name type="scientific">Dorcoceras hygrometricum</name>
    <dbReference type="NCBI Taxonomy" id="472368"/>
    <lineage>
        <taxon>Eukaryota</taxon>
        <taxon>Viridiplantae</taxon>
        <taxon>Streptophyta</taxon>
        <taxon>Embryophyta</taxon>
        <taxon>Tracheophyta</taxon>
        <taxon>Spermatophyta</taxon>
        <taxon>Magnoliopsida</taxon>
        <taxon>eudicotyledons</taxon>
        <taxon>Gunneridae</taxon>
        <taxon>Pentapetalae</taxon>
        <taxon>asterids</taxon>
        <taxon>lamiids</taxon>
        <taxon>Lamiales</taxon>
        <taxon>Gesneriaceae</taxon>
        <taxon>Didymocarpoideae</taxon>
        <taxon>Trichosporeae</taxon>
        <taxon>Loxocarpinae</taxon>
        <taxon>Dorcoceras</taxon>
    </lineage>
</organism>
<evidence type="ECO:0000256" key="3">
    <source>
        <dbReference type="SAM" id="Phobius"/>
    </source>
</evidence>
<dbReference type="OrthoDB" id="1900964at2759"/>
<dbReference type="Pfam" id="PF01535">
    <property type="entry name" value="PPR"/>
    <property type="match status" value="1"/>
</dbReference>
<dbReference type="GO" id="GO:0009658">
    <property type="term" value="P:chloroplast organization"/>
    <property type="evidence" value="ECO:0007669"/>
    <property type="project" value="InterPro"/>
</dbReference>
<keyword evidence="3" id="KW-0812">Transmembrane</keyword>
<evidence type="ECO:0000256" key="2">
    <source>
        <dbReference type="PROSITE-ProRule" id="PRU00708"/>
    </source>
</evidence>
<dbReference type="PROSITE" id="PS51375">
    <property type="entry name" value="PPR"/>
    <property type="match status" value="2"/>
</dbReference>
<dbReference type="GO" id="GO:0003723">
    <property type="term" value="F:RNA binding"/>
    <property type="evidence" value="ECO:0007669"/>
    <property type="project" value="InterPro"/>
</dbReference>
<proteinExistence type="predicted"/>
<keyword evidence="3" id="KW-1133">Transmembrane helix</keyword>
<dbReference type="AlphaFoldDB" id="A0A2Z7ABT8"/>
<dbReference type="InterPro" id="IPR002885">
    <property type="entry name" value="PPR_rpt"/>
</dbReference>
<feature type="repeat" description="PPR" evidence="2">
    <location>
        <begin position="151"/>
        <end position="185"/>
    </location>
</feature>
<reference evidence="4 5" key="1">
    <citation type="journal article" date="2015" name="Proc. Natl. Acad. Sci. U.S.A.">
        <title>The resurrection genome of Boea hygrometrica: A blueprint for survival of dehydration.</title>
        <authorList>
            <person name="Xiao L."/>
            <person name="Yang G."/>
            <person name="Zhang L."/>
            <person name="Yang X."/>
            <person name="Zhao S."/>
            <person name="Ji Z."/>
            <person name="Zhou Q."/>
            <person name="Hu M."/>
            <person name="Wang Y."/>
            <person name="Chen M."/>
            <person name="Xu Y."/>
            <person name="Jin H."/>
            <person name="Xiao X."/>
            <person name="Hu G."/>
            <person name="Bao F."/>
            <person name="Hu Y."/>
            <person name="Wan P."/>
            <person name="Li L."/>
            <person name="Deng X."/>
            <person name="Kuang T."/>
            <person name="Xiang C."/>
            <person name="Zhu J.K."/>
            <person name="Oliver M.J."/>
            <person name="He Y."/>
        </authorList>
    </citation>
    <scope>NUCLEOTIDE SEQUENCE [LARGE SCALE GENOMIC DNA]</scope>
    <source>
        <strain evidence="5">cv. XS01</strain>
    </source>
</reference>
<evidence type="ECO:0000313" key="5">
    <source>
        <dbReference type="Proteomes" id="UP000250235"/>
    </source>
</evidence>
<name>A0A2Z7ABT8_9LAMI</name>
<keyword evidence="5" id="KW-1185">Reference proteome</keyword>